<feature type="transmembrane region" description="Helical" evidence="1">
    <location>
        <begin position="12"/>
        <end position="32"/>
    </location>
</feature>
<dbReference type="AlphaFoldDB" id="A0A136LVS3"/>
<gene>
    <name evidence="2" type="ORF">TR69_WS6001001538</name>
</gene>
<proteinExistence type="predicted"/>
<comment type="caution">
    <text evidence="2">The sequence shown here is derived from an EMBL/GenBank/DDBJ whole genome shotgun (WGS) entry which is preliminary data.</text>
</comment>
<evidence type="ECO:0000313" key="2">
    <source>
        <dbReference type="EMBL" id="KXK25732.1"/>
    </source>
</evidence>
<keyword evidence="1" id="KW-0812">Transmembrane</keyword>
<evidence type="ECO:0000256" key="1">
    <source>
        <dbReference type="SAM" id="Phobius"/>
    </source>
</evidence>
<sequence length="213" mass="23527">MKDHKIEIFIGTVLFTLLLSVCIFIAGGMLLGGSEAPPQPEQVRVVTSEIILEKITTEAFLVTKTVFLDQEKTIRIDQGSDWSNFWWGQTIEAEAIIRVDVGVDYQKVGPEDIVVDNEAKTVTVNIPEAEILDSSLYGEINAVATNGILRQLFANDPNQDFNLALEELDADARLTVERDPDIFAEAEQDSIQLLELLLSGLGYTVDVQTQSAN</sequence>
<dbReference type="Pfam" id="PF14014">
    <property type="entry name" value="DUF4230"/>
    <property type="match status" value="1"/>
</dbReference>
<protein>
    <recommendedName>
        <fullName evidence="4">DUF4230 domain-containing protein</fullName>
    </recommendedName>
</protein>
<evidence type="ECO:0000313" key="3">
    <source>
        <dbReference type="Proteomes" id="UP000070457"/>
    </source>
</evidence>
<accession>A0A136LVS3</accession>
<dbReference type="Proteomes" id="UP000070457">
    <property type="component" value="Unassembled WGS sequence"/>
</dbReference>
<evidence type="ECO:0008006" key="4">
    <source>
        <dbReference type="Google" id="ProtNLM"/>
    </source>
</evidence>
<reference evidence="2 3" key="1">
    <citation type="submission" date="2015-02" db="EMBL/GenBank/DDBJ databases">
        <title>Improved understanding of the partial-nitritation anammox process through 23 genomes representing the majority of the microbial community.</title>
        <authorList>
            <person name="Speth D.R."/>
            <person name="In T Zandt M."/>
            <person name="Guerrero Cruz S."/>
            <person name="Jetten M.S."/>
            <person name="Dutilh B.E."/>
        </authorList>
    </citation>
    <scope>NUCLEOTIDE SEQUENCE [LARGE SCALE GENOMIC DNA]</scope>
    <source>
        <strain evidence="2">OLB20</strain>
    </source>
</reference>
<dbReference type="STRING" id="1617426.TR69_WS6001001538"/>
<name>A0A136LVS3_9BACT</name>
<organism evidence="2 3">
    <name type="scientific">candidate division WS6 bacterium OLB20</name>
    <dbReference type="NCBI Taxonomy" id="1617426"/>
    <lineage>
        <taxon>Bacteria</taxon>
        <taxon>Candidatus Dojkabacteria</taxon>
    </lineage>
</organism>
<keyword evidence="1" id="KW-1133">Transmembrane helix</keyword>
<keyword evidence="1" id="KW-0472">Membrane</keyword>
<dbReference type="EMBL" id="JYNZ01000007">
    <property type="protein sequence ID" value="KXK25732.1"/>
    <property type="molecule type" value="Genomic_DNA"/>
</dbReference>
<dbReference type="InterPro" id="IPR025324">
    <property type="entry name" value="DUF4230"/>
</dbReference>